<evidence type="ECO:0000313" key="1">
    <source>
        <dbReference type="EMBL" id="VDL67879.1"/>
    </source>
</evidence>
<evidence type="ECO:0000313" key="3">
    <source>
        <dbReference type="WBParaSite" id="NBR_0000429001-mRNA-1"/>
    </source>
</evidence>
<reference evidence="3" key="1">
    <citation type="submission" date="2017-02" db="UniProtKB">
        <authorList>
            <consortium name="WormBaseParasite"/>
        </authorList>
    </citation>
    <scope>IDENTIFICATION</scope>
</reference>
<keyword evidence="2" id="KW-1185">Reference proteome</keyword>
<name>A0A0N4XP38_NIPBR</name>
<sequence length="37" mass="4053">MNPACPPNPSCPRTMGIQQMQPIAVPDELEMTLTKVI</sequence>
<reference evidence="1 2" key="2">
    <citation type="submission" date="2018-11" db="EMBL/GenBank/DDBJ databases">
        <authorList>
            <consortium name="Pathogen Informatics"/>
        </authorList>
    </citation>
    <scope>NUCLEOTIDE SEQUENCE [LARGE SCALE GENOMIC DNA]</scope>
</reference>
<protein>
    <submittedName>
        <fullName evidence="3">Transposase</fullName>
    </submittedName>
</protein>
<dbReference type="AlphaFoldDB" id="A0A0N4XP38"/>
<accession>A0A0N4XP38</accession>
<dbReference type="Proteomes" id="UP000271162">
    <property type="component" value="Unassembled WGS sequence"/>
</dbReference>
<dbReference type="WBParaSite" id="NBR_0000429001-mRNA-1">
    <property type="protein sequence ID" value="NBR_0000429001-mRNA-1"/>
    <property type="gene ID" value="NBR_0000429001"/>
</dbReference>
<gene>
    <name evidence="1" type="ORF">NBR_LOCUS4290</name>
</gene>
<proteinExistence type="predicted"/>
<evidence type="ECO:0000313" key="2">
    <source>
        <dbReference type="Proteomes" id="UP000271162"/>
    </source>
</evidence>
<dbReference type="EMBL" id="UYSL01007721">
    <property type="protein sequence ID" value="VDL67879.1"/>
    <property type="molecule type" value="Genomic_DNA"/>
</dbReference>
<organism evidence="3">
    <name type="scientific">Nippostrongylus brasiliensis</name>
    <name type="common">Rat hookworm</name>
    <dbReference type="NCBI Taxonomy" id="27835"/>
    <lineage>
        <taxon>Eukaryota</taxon>
        <taxon>Metazoa</taxon>
        <taxon>Ecdysozoa</taxon>
        <taxon>Nematoda</taxon>
        <taxon>Chromadorea</taxon>
        <taxon>Rhabditida</taxon>
        <taxon>Rhabditina</taxon>
        <taxon>Rhabditomorpha</taxon>
        <taxon>Strongyloidea</taxon>
        <taxon>Heligmosomidae</taxon>
        <taxon>Nippostrongylus</taxon>
    </lineage>
</organism>